<sequence length="209" mass="23399">MGLVTSLNGMDPQMENLGLPGTWFLLYFGFMGLCCVITGGCIIFLHWRKKLQQEKCAQHWVEVMNASTFTNSPLLYWVNTQRHHGINAAIRIGPPSAGTNTEIKVKIPDCLWDTDTPEGRVYGLRGSSPRAENPVAMQAALVVSQQLLSNQLPQCQIRSPFPIPVFQEIPFAPPLHKMPPMLEHSASNLLDIYPKRNVHYHSLPTLALE</sequence>
<keyword evidence="3" id="KW-1185">Reference proteome</keyword>
<gene>
    <name evidence="2" type="ORF">SUZIE_173690</name>
</gene>
<dbReference type="InterPro" id="IPR031677">
    <property type="entry name" value="TEX38"/>
</dbReference>
<dbReference type="Pfam" id="PF15834">
    <property type="entry name" value="THEG4"/>
    <property type="match status" value="1"/>
</dbReference>
<evidence type="ECO:0000313" key="3">
    <source>
        <dbReference type="Proteomes" id="UP001166674"/>
    </source>
</evidence>
<keyword evidence="1" id="KW-0472">Membrane</keyword>
<dbReference type="PANTHER" id="PTHR37362:SF1">
    <property type="entry name" value="TESTIS-EXPRESSED PROTEIN 38"/>
    <property type="match status" value="1"/>
</dbReference>
<feature type="transmembrane region" description="Helical" evidence="1">
    <location>
        <begin position="24"/>
        <end position="45"/>
    </location>
</feature>
<dbReference type="PANTHER" id="PTHR37362">
    <property type="entry name" value="TESTIS-EXPRESSED PROTEIN 38"/>
    <property type="match status" value="1"/>
</dbReference>
<name>A0AA41T3T2_SCICA</name>
<protein>
    <submittedName>
        <fullName evidence="2">Testis-expressed sequence 38 protein</fullName>
    </submittedName>
</protein>
<organism evidence="2 3">
    <name type="scientific">Sciurus carolinensis</name>
    <name type="common">Eastern gray squirrel</name>
    <dbReference type="NCBI Taxonomy" id="30640"/>
    <lineage>
        <taxon>Eukaryota</taxon>
        <taxon>Metazoa</taxon>
        <taxon>Chordata</taxon>
        <taxon>Craniata</taxon>
        <taxon>Vertebrata</taxon>
        <taxon>Euteleostomi</taxon>
        <taxon>Mammalia</taxon>
        <taxon>Eutheria</taxon>
        <taxon>Euarchontoglires</taxon>
        <taxon>Glires</taxon>
        <taxon>Rodentia</taxon>
        <taxon>Sciuromorpha</taxon>
        <taxon>Sciuridae</taxon>
        <taxon>Sciurinae</taxon>
        <taxon>Sciurini</taxon>
        <taxon>Sciurus</taxon>
    </lineage>
</organism>
<comment type="caution">
    <text evidence="2">The sequence shown here is derived from an EMBL/GenBank/DDBJ whole genome shotgun (WGS) entry which is preliminary data.</text>
</comment>
<dbReference type="EMBL" id="JAATJV010388243">
    <property type="protein sequence ID" value="MBZ3883591.1"/>
    <property type="molecule type" value="Genomic_DNA"/>
</dbReference>
<dbReference type="Proteomes" id="UP001166674">
    <property type="component" value="Unassembled WGS sequence"/>
</dbReference>
<proteinExistence type="predicted"/>
<reference evidence="2" key="1">
    <citation type="submission" date="2020-03" db="EMBL/GenBank/DDBJ databases">
        <title>Studies in the Genomics of Life Span.</title>
        <authorList>
            <person name="Glass D."/>
        </authorList>
    </citation>
    <scope>NUCLEOTIDE SEQUENCE</scope>
    <source>
        <strain evidence="2">SUZIE</strain>
        <tissue evidence="2">Muscle</tissue>
    </source>
</reference>
<keyword evidence="1" id="KW-1133">Transmembrane helix</keyword>
<keyword evidence="1" id="KW-0812">Transmembrane</keyword>
<dbReference type="AlphaFoldDB" id="A0AA41T3T2"/>
<evidence type="ECO:0000313" key="2">
    <source>
        <dbReference type="EMBL" id="MBZ3883591.1"/>
    </source>
</evidence>
<accession>A0AA41T3T2</accession>
<evidence type="ECO:0000256" key="1">
    <source>
        <dbReference type="SAM" id="Phobius"/>
    </source>
</evidence>